<proteinExistence type="predicted"/>
<dbReference type="InterPro" id="IPR002725">
    <property type="entry name" value="YgjP-like_metallopeptidase"/>
</dbReference>
<dbReference type="EMBL" id="SOQX01000004">
    <property type="protein sequence ID" value="TDY00990.1"/>
    <property type="molecule type" value="Genomic_DNA"/>
</dbReference>
<organism evidence="2 3">
    <name type="scientific">Thiohalophilus thiocyanatoxydans</name>
    <dbReference type="NCBI Taxonomy" id="381308"/>
    <lineage>
        <taxon>Bacteria</taxon>
        <taxon>Pseudomonadati</taxon>
        <taxon>Pseudomonadota</taxon>
        <taxon>Gammaproteobacteria</taxon>
        <taxon>Thiohalomonadales</taxon>
        <taxon>Thiohalophilaceae</taxon>
        <taxon>Thiohalophilus</taxon>
    </lineage>
</organism>
<keyword evidence="3" id="KW-1185">Reference proteome</keyword>
<accession>A0A4R8IP97</accession>
<feature type="domain" description="YgjP-like metallopeptidase" evidence="1">
    <location>
        <begin position="21"/>
        <end position="230"/>
    </location>
</feature>
<dbReference type="RefSeq" id="WP_134083529.1">
    <property type="nucleotide sequence ID" value="NZ_SOQX01000004.1"/>
</dbReference>
<dbReference type="CDD" id="cd07344">
    <property type="entry name" value="M48_yhfN_like"/>
    <property type="match status" value="1"/>
</dbReference>
<evidence type="ECO:0000259" key="1">
    <source>
        <dbReference type="Pfam" id="PF01863"/>
    </source>
</evidence>
<dbReference type="AlphaFoldDB" id="A0A4R8IP97"/>
<dbReference type="PANTHER" id="PTHR30399:SF1">
    <property type="entry name" value="UTP PYROPHOSPHATASE"/>
    <property type="match status" value="1"/>
</dbReference>
<reference evidence="2 3" key="1">
    <citation type="submission" date="2019-03" db="EMBL/GenBank/DDBJ databases">
        <title>Genomic Encyclopedia of Type Strains, Phase IV (KMG-IV): sequencing the most valuable type-strain genomes for metagenomic binning, comparative biology and taxonomic classification.</title>
        <authorList>
            <person name="Goeker M."/>
        </authorList>
    </citation>
    <scope>NUCLEOTIDE SEQUENCE [LARGE SCALE GENOMIC DNA]</scope>
    <source>
        <strain evidence="2 3">DSM 16326</strain>
    </source>
</reference>
<dbReference type="Proteomes" id="UP000294914">
    <property type="component" value="Unassembled WGS sequence"/>
</dbReference>
<gene>
    <name evidence="2" type="ORF">EDC23_1736</name>
</gene>
<evidence type="ECO:0000313" key="2">
    <source>
        <dbReference type="EMBL" id="TDY00990.1"/>
    </source>
</evidence>
<sequence>MNDVSTSTALDYRVRINRRARRARITVNHTGEVVVVVPRPLAERAIRELVAEHHAWIAARQAELAERLAGLPPQQGLTPPQIDLRALDEQWSVAYAVDLGRRRWRACQSSRQLQLRTAPGDPQSRAGLQAWLQDRARTILPPWLEQISDRLGLICTGVSIRAQKTRWGSCSSNGRINLNRNLLFLPAELVEYLLVHELCHLREPNHSPRYWQQVENVLPDYRQRDRALRDAVVQVPLWARPGG</sequence>
<dbReference type="Pfam" id="PF01863">
    <property type="entry name" value="YgjP-like"/>
    <property type="match status" value="1"/>
</dbReference>
<dbReference type="InterPro" id="IPR053136">
    <property type="entry name" value="UTP_pyrophosphatase-like"/>
</dbReference>
<evidence type="ECO:0000313" key="3">
    <source>
        <dbReference type="Proteomes" id="UP000294914"/>
    </source>
</evidence>
<comment type="caution">
    <text evidence="2">The sequence shown here is derived from an EMBL/GenBank/DDBJ whole genome shotgun (WGS) entry which is preliminary data.</text>
</comment>
<protein>
    <recommendedName>
        <fullName evidence="1">YgjP-like metallopeptidase domain-containing protein</fullName>
    </recommendedName>
</protein>
<dbReference type="OrthoDB" id="9811177at2"/>
<name>A0A4R8IP97_9GAMM</name>
<dbReference type="Gene3D" id="3.30.2010.10">
    <property type="entry name" value="Metalloproteases ('zincins'), catalytic domain"/>
    <property type="match status" value="1"/>
</dbReference>
<dbReference type="PANTHER" id="PTHR30399">
    <property type="entry name" value="UNCHARACTERIZED PROTEIN YGJP"/>
    <property type="match status" value="1"/>
</dbReference>